<evidence type="ECO:0000313" key="1">
    <source>
        <dbReference type="EMBL" id="KXB34894.1"/>
    </source>
</evidence>
<reference evidence="1 2" key="1">
    <citation type="submission" date="2016-01" db="EMBL/GenBank/DDBJ databases">
        <authorList>
            <person name="Oliw E.H."/>
        </authorList>
    </citation>
    <scope>NUCLEOTIDE SEQUENCE [LARGE SCALE GENOMIC DNA]</scope>
    <source>
        <strain evidence="1 2">KA00635</strain>
    </source>
</reference>
<organism evidence="1 2">
    <name type="scientific">Aerococcus christensenii</name>
    <dbReference type="NCBI Taxonomy" id="87541"/>
    <lineage>
        <taxon>Bacteria</taxon>
        <taxon>Bacillati</taxon>
        <taxon>Bacillota</taxon>
        <taxon>Bacilli</taxon>
        <taxon>Lactobacillales</taxon>
        <taxon>Aerococcaceae</taxon>
        <taxon>Aerococcus</taxon>
    </lineage>
</organism>
<dbReference type="Proteomes" id="UP000070422">
    <property type="component" value="Unassembled WGS sequence"/>
</dbReference>
<gene>
    <name evidence="1" type="ORF">HMPREF3187_01226</name>
</gene>
<comment type="caution">
    <text evidence="1">The sequence shown here is derived from an EMBL/GenBank/DDBJ whole genome shotgun (WGS) entry which is preliminary data.</text>
</comment>
<proteinExistence type="predicted"/>
<dbReference type="EMBL" id="LSCQ01000070">
    <property type="protein sequence ID" value="KXB34894.1"/>
    <property type="molecule type" value="Genomic_DNA"/>
</dbReference>
<dbReference type="PATRIC" id="fig|87541.4.peg.1219"/>
<protein>
    <submittedName>
        <fullName evidence="1">Uncharacterized protein</fullName>
    </submittedName>
</protein>
<dbReference type="AlphaFoldDB" id="A0A133XVC9"/>
<accession>A0A133XVC9</accession>
<name>A0A133XVC9_9LACT</name>
<sequence length="59" mass="6665">MRRTSAGWFKETNVKAENIRTSTAGDRFLLFSDELNVQLALFSLRGICRDANWGGTTIK</sequence>
<evidence type="ECO:0000313" key="2">
    <source>
        <dbReference type="Proteomes" id="UP000070422"/>
    </source>
</evidence>